<feature type="domain" description="Aminoacyl-tRNA synthetase class II (D/K/N)" evidence="4">
    <location>
        <begin position="10"/>
        <end position="62"/>
    </location>
</feature>
<keyword evidence="2" id="KW-0547">Nucleotide-binding</keyword>
<evidence type="ECO:0000256" key="3">
    <source>
        <dbReference type="ARBA" id="ARBA00022840"/>
    </source>
</evidence>
<evidence type="ECO:0000259" key="4">
    <source>
        <dbReference type="Pfam" id="PF00152"/>
    </source>
</evidence>
<reference evidence="5" key="2">
    <citation type="journal article" date="2023" name="IMA Fungus">
        <title>Comparative genomic study of the Penicillium genus elucidates a diverse pangenome and 15 lateral gene transfer events.</title>
        <authorList>
            <person name="Petersen C."/>
            <person name="Sorensen T."/>
            <person name="Nielsen M.R."/>
            <person name="Sondergaard T.E."/>
            <person name="Sorensen J.L."/>
            <person name="Fitzpatrick D.A."/>
            <person name="Frisvad J.C."/>
            <person name="Nielsen K.L."/>
        </authorList>
    </citation>
    <scope>NUCLEOTIDE SEQUENCE</scope>
    <source>
        <strain evidence="5">IBT 20477</strain>
    </source>
</reference>
<dbReference type="AlphaFoldDB" id="A0A9W9IPX0"/>
<proteinExistence type="predicted"/>
<dbReference type="GO" id="GO:0006430">
    <property type="term" value="P:lysyl-tRNA aminoacylation"/>
    <property type="evidence" value="ECO:0007669"/>
    <property type="project" value="TreeGrafter"/>
</dbReference>
<sequence length="70" mass="8444">MEEAVRKYMFTRSCNFRNKGIDLTYNPELTTCRLYEAYTDYNDLMDLTENLISGMVKYIIECDYLPHEKR</sequence>
<comment type="caution">
    <text evidence="5">The sequence shown here is derived from an EMBL/GenBank/DDBJ whole genome shotgun (WGS) entry which is preliminary data.</text>
</comment>
<dbReference type="GO" id="GO:0000049">
    <property type="term" value="F:tRNA binding"/>
    <property type="evidence" value="ECO:0007669"/>
    <property type="project" value="TreeGrafter"/>
</dbReference>
<keyword evidence="1" id="KW-0436">Ligase</keyword>
<accession>A0A9W9IPX0</accession>
<dbReference type="Pfam" id="PF00152">
    <property type="entry name" value="tRNA-synt_2"/>
    <property type="match status" value="1"/>
</dbReference>
<dbReference type="InterPro" id="IPR004364">
    <property type="entry name" value="Aa-tRNA-synt_II"/>
</dbReference>
<dbReference type="PANTHER" id="PTHR42918:SF9">
    <property type="entry name" value="LYSINE--TRNA LIGASE"/>
    <property type="match status" value="1"/>
</dbReference>
<dbReference type="SUPFAM" id="SSF55681">
    <property type="entry name" value="Class II aaRS and biotin synthetases"/>
    <property type="match status" value="1"/>
</dbReference>
<dbReference type="GO" id="GO:0005524">
    <property type="term" value="F:ATP binding"/>
    <property type="evidence" value="ECO:0007669"/>
    <property type="project" value="InterPro"/>
</dbReference>
<protein>
    <recommendedName>
        <fullName evidence="4">Aminoacyl-tRNA synthetase class II (D/K/N) domain-containing protein</fullName>
    </recommendedName>
</protein>
<name>A0A9W9IPX0_9EURO</name>
<dbReference type="Gene3D" id="3.30.930.10">
    <property type="entry name" value="Bira Bifunctional Protein, Domain 2"/>
    <property type="match status" value="1"/>
</dbReference>
<evidence type="ECO:0000256" key="1">
    <source>
        <dbReference type="ARBA" id="ARBA00022598"/>
    </source>
</evidence>
<organism evidence="5 6">
    <name type="scientific">Penicillium cf. viridicatum</name>
    <dbReference type="NCBI Taxonomy" id="2972119"/>
    <lineage>
        <taxon>Eukaryota</taxon>
        <taxon>Fungi</taxon>
        <taxon>Dikarya</taxon>
        <taxon>Ascomycota</taxon>
        <taxon>Pezizomycotina</taxon>
        <taxon>Eurotiomycetes</taxon>
        <taxon>Eurotiomycetidae</taxon>
        <taxon>Eurotiales</taxon>
        <taxon>Aspergillaceae</taxon>
        <taxon>Penicillium</taxon>
    </lineage>
</organism>
<evidence type="ECO:0000313" key="5">
    <source>
        <dbReference type="EMBL" id="KAJ5181802.1"/>
    </source>
</evidence>
<evidence type="ECO:0000256" key="2">
    <source>
        <dbReference type="ARBA" id="ARBA00022741"/>
    </source>
</evidence>
<reference evidence="5" key="1">
    <citation type="submission" date="2022-11" db="EMBL/GenBank/DDBJ databases">
        <authorList>
            <person name="Petersen C."/>
        </authorList>
    </citation>
    <scope>NUCLEOTIDE SEQUENCE</scope>
    <source>
        <strain evidence="5">IBT 20477</strain>
    </source>
</reference>
<dbReference type="Proteomes" id="UP001150942">
    <property type="component" value="Unassembled WGS sequence"/>
</dbReference>
<dbReference type="GO" id="GO:0005829">
    <property type="term" value="C:cytosol"/>
    <property type="evidence" value="ECO:0007669"/>
    <property type="project" value="TreeGrafter"/>
</dbReference>
<dbReference type="OrthoDB" id="21243at2759"/>
<gene>
    <name evidence="5" type="ORF">N7449_011949</name>
</gene>
<keyword evidence="3" id="KW-0067">ATP-binding</keyword>
<evidence type="ECO:0000313" key="6">
    <source>
        <dbReference type="Proteomes" id="UP001150942"/>
    </source>
</evidence>
<keyword evidence="6" id="KW-1185">Reference proteome</keyword>
<dbReference type="GO" id="GO:0004824">
    <property type="term" value="F:lysine-tRNA ligase activity"/>
    <property type="evidence" value="ECO:0007669"/>
    <property type="project" value="TreeGrafter"/>
</dbReference>
<dbReference type="EMBL" id="JAPQKQ010000009">
    <property type="protein sequence ID" value="KAJ5181802.1"/>
    <property type="molecule type" value="Genomic_DNA"/>
</dbReference>
<dbReference type="PANTHER" id="PTHR42918">
    <property type="entry name" value="LYSYL-TRNA SYNTHETASE"/>
    <property type="match status" value="1"/>
</dbReference>
<dbReference type="InterPro" id="IPR045864">
    <property type="entry name" value="aa-tRNA-synth_II/BPL/LPL"/>
</dbReference>